<sequence>MTRETVAWETPAARATSLLVARAGAACVPRTVGQRPPPRTPSDLCSPSVTTGDAPLRRLAHGWTRELPTWYV</sequence>
<evidence type="ECO:0000256" key="1">
    <source>
        <dbReference type="SAM" id="MobiDB-lite"/>
    </source>
</evidence>
<accession>M3B2A8</accession>
<organism evidence="2 3">
    <name type="scientific">Streptomyces mobaraensis (strain ATCC 29032 / DSM 40847 / JCM 4168 / NBRC 13819 / NCIMB 11159 / IPCR 16-22)</name>
    <dbReference type="NCBI Taxonomy" id="1223523"/>
    <lineage>
        <taxon>Bacteria</taxon>
        <taxon>Bacillati</taxon>
        <taxon>Actinomycetota</taxon>
        <taxon>Actinomycetes</taxon>
        <taxon>Kitasatosporales</taxon>
        <taxon>Streptomycetaceae</taxon>
        <taxon>Streptomyces</taxon>
    </lineage>
</organism>
<dbReference type="Proteomes" id="UP000011740">
    <property type="component" value="Unassembled WGS sequence"/>
</dbReference>
<protein>
    <submittedName>
        <fullName evidence="2">Uncharacterized protein</fullName>
    </submittedName>
</protein>
<name>M3B2A8_STRM1</name>
<dbReference type="EMBL" id="AORZ01000033">
    <property type="protein sequence ID" value="EMF00078.1"/>
    <property type="molecule type" value="Genomic_DNA"/>
</dbReference>
<proteinExistence type="predicted"/>
<evidence type="ECO:0000313" key="3">
    <source>
        <dbReference type="Proteomes" id="UP000011740"/>
    </source>
</evidence>
<reference evidence="2 3" key="1">
    <citation type="journal article" date="2013" name="Genome Announc.">
        <title>Whole-Genome Shotgun Assembly and Analysis of the Genome of Streptomyces mobaraensis DSM 40847, a Strain for Industrial Production of Microbial Transglutaminase.</title>
        <authorList>
            <person name="Yang H."/>
            <person name="He T."/>
            <person name="Wu W."/>
            <person name="Zhu W."/>
            <person name="Lu B."/>
            <person name="Sun W."/>
        </authorList>
    </citation>
    <scope>NUCLEOTIDE SEQUENCE [LARGE SCALE GENOMIC DNA]</scope>
    <source>
        <strain evidence="2 3">DSM 40847</strain>
    </source>
</reference>
<dbReference type="STRING" id="1223523.H340_12927"/>
<gene>
    <name evidence="2" type="ORF">H340_12927</name>
</gene>
<dbReference type="AlphaFoldDB" id="M3B2A8"/>
<comment type="caution">
    <text evidence="2">The sequence shown here is derived from an EMBL/GenBank/DDBJ whole genome shotgun (WGS) entry which is preliminary data.</text>
</comment>
<feature type="region of interest" description="Disordered" evidence="1">
    <location>
        <begin position="30"/>
        <end position="49"/>
    </location>
</feature>
<evidence type="ECO:0000313" key="2">
    <source>
        <dbReference type="EMBL" id="EMF00078.1"/>
    </source>
</evidence>